<dbReference type="Proteomes" id="UP000784294">
    <property type="component" value="Unassembled WGS sequence"/>
</dbReference>
<keyword evidence="2" id="KW-1185">Reference proteome</keyword>
<evidence type="ECO:0000313" key="1">
    <source>
        <dbReference type="EMBL" id="VEL42098.1"/>
    </source>
</evidence>
<dbReference type="AlphaFoldDB" id="A0A3S5BVJ9"/>
<evidence type="ECO:0000313" key="2">
    <source>
        <dbReference type="Proteomes" id="UP000784294"/>
    </source>
</evidence>
<dbReference type="EMBL" id="CAAALY010272586">
    <property type="protein sequence ID" value="VEL42098.1"/>
    <property type="molecule type" value="Genomic_DNA"/>
</dbReference>
<sequence length="151" mass="17144">MQNHSYRRKSSRFNLVHFTFKKRQALIDLIWPAFQHPCHDVLSCHVACLGREPPFTRISRKPISDTQHTNHHRTLPLSFASLRDSDGPPMCSDYIWCSGDGLRPESVLLPACRRILADLISASNPPPIGMALASRISFRRIPHHELSSALI</sequence>
<proteinExistence type="predicted"/>
<protein>
    <submittedName>
        <fullName evidence="1">Uncharacterized protein</fullName>
    </submittedName>
</protein>
<name>A0A3S5BVJ9_9PLAT</name>
<reference evidence="1" key="1">
    <citation type="submission" date="2018-11" db="EMBL/GenBank/DDBJ databases">
        <authorList>
            <consortium name="Pathogen Informatics"/>
        </authorList>
    </citation>
    <scope>NUCLEOTIDE SEQUENCE</scope>
</reference>
<comment type="caution">
    <text evidence="1">The sequence shown here is derived from an EMBL/GenBank/DDBJ whole genome shotgun (WGS) entry which is preliminary data.</text>
</comment>
<organism evidence="1 2">
    <name type="scientific">Protopolystoma xenopodis</name>
    <dbReference type="NCBI Taxonomy" id="117903"/>
    <lineage>
        <taxon>Eukaryota</taxon>
        <taxon>Metazoa</taxon>
        <taxon>Spiralia</taxon>
        <taxon>Lophotrochozoa</taxon>
        <taxon>Platyhelminthes</taxon>
        <taxon>Monogenea</taxon>
        <taxon>Polyopisthocotylea</taxon>
        <taxon>Polystomatidea</taxon>
        <taxon>Polystomatidae</taxon>
        <taxon>Protopolystoma</taxon>
    </lineage>
</organism>
<gene>
    <name evidence="1" type="ORF">PXEA_LOCUS35538</name>
</gene>
<accession>A0A3S5BVJ9</accession>